<gene>
    <name evidence="2" type="ORF">FC98_GL002173</name>
</gene>
<dbReference type="Gene3D" id="3.40.30.10">
    <property type="entry name" value="Glutaredoxin"/>
    <property type="match status" value="1"/>
</dbReference>
<evidence type="ECO:0000256" key="1">
    <source>
        <dbReference type="SAM" id="Phobius"/>
    </source>
</evidence>
<dbReference type="PATRIC" id="fig|1423766.4.peg.2258"/>
<protein>
    <submittedName>
        <fullName evidence="2">Uncharacterized protein</fullName>
    </submittedName>
</protein>
<keyword evidence="1" id="KW-1133">Transmembrane helix</keyword>
<keyword evidence="3" id="KW-1185">Reference proteome</keyword>
<proteinExistence type="predicted"/>
<sequence length="216" mass="24225">MWLRKIFSEAGYHSGLDALPMDMGNGATYFSMGQNDHSAFVPKGIDTALFKNAESLLIYLVNYILALPLFILLTSSKLFKWQLFERLVLFSETHRYKRNLKNAKFIAPIDLAGLTATIDDHREALLFIGSPNDVLSRKILPALAAIGKLNTVTIDYFDASQASNEQYQTILSKLNLYTLPSQLPVLVEIHHDGSISPIEFNHLAEVVRLWAEGTGR</sequence>
<dbReference type="Proteomes" id="UP000051439">
    <property type="component" value="Unassembled WGS sequence"/>
</dbReference>
<keyword evidence="1" id="KW-0812">Transmembrane</keyword>
<dbReference type="EMBL" id="AZEB01000005">
    <property type="protein sequence ID" value="KRL22578.1"/>
    <property type="molecule type" value="Genomic_DNA"/>
</dbReference>
<reference evidence="2 3" key="1">
    <citation type="journal article" date="2015" name="Genome Announc.">
        <title>Expanding the biotechnology potential of lactobacilli through comparative genomics of 213 strains and associated genera.</title>
        <authorList>
            <person name="Sun Z."/>
            <person name="Harris H.M."/>
            <person name="McCann A."/>
            <person name="Guo C."/>
            <person name="Argimon S."/>
            <person name="Zhang W."/>
            <person name="Yang X."/>
            <person name="Jeffery I.B."/>
            <person name="Cooney J.C."/>
            <person name="Kagawa T.F."/>
            <person name="Liu W."/>
            <person name="Song Y."/>
            <person name="Salvetti E."/>
            <person name="Wrobel A."/>
            <person name="Rasinkangas P."/>
            <person name="Parkhill J."/>
            <person name="Rea M.C."/>
            <person name="O'Sullivan O."/>
            <person name="Ritari J."/>
            <person name="Douillard F.P."/>
            <person name="Paul Ross R."/>
            <person name="Yang R."/>
            <person name="Briner A.E."/>
            <person name="Felis G.E."/>
            <person name="de Vos W.M."/>
            <person name="Barrangou R."/>
            <person name="Klaenhammer T.R."/>
            <person name="Caufield P.W."/>
            <person name="Cui Y."/>
            <person name="Zhang H."/>
            <person name="O'Toole P.W."/>
        </authorList>
    </citation>
    <scope>NUCLEOTIDE SEQUENCE [LARGE SCALE GENOMIC DNA]</scope>
    <source>
        <strain evidence="2 3">DSM 19906</strain>
    </source>
</reference>
<accession>A0A0R1NXU4</accession>
<organism evidence="2 3">
    <name type="scientific">Lentilactobacillus kisonensis DSM 19906 = JCM 15041</name>
    <dbReference type="NCBI Taxonomy" id="1423766"/>
    <lineage>
        <taxon>Bacteria</taxon>
        <taxon>Bacillati</taxon>
        <taxon>Bacillota</taxon>
        <taxon>Bacilli</taxon>
        <taxon>Lactobacillales</taxon>
        <taxon>Lactobacillaceae</taxon>
        <taxon>Lentilactobacillus</taxon>
    </lineage>
</organism>
<dbReference type="AlphaFoldDB" id="A0A0R1NXU4"/>
<name>A0A0R1NXU4_9LACO</name>
<comment type="caution">
    <text evidence="2">The sequence shown here is derived from an EMBL/GenBank/DDBJ whole genome shotgun (WGS) entry which is preliminary data.</text>
</comment>
<evidence type="ECO:0000313" key="3">
    <source>
        <dbReference type="Proteomes" id="UP000051439"/>
    </source>
</evidence>
<evidence type="ECO:0000313" key="2">
    <source>
        <dbReference type="EMBL" id="KRL22578.1"/>
    </source>
</evidence>
<keyword evidence="1" id="KW-0472">Membrane</keyword>
<feature type="transmembrane region" description="Helical" evidence="1">
    <location>
        <begin position="56"/>
        <end position="74"/>
    </location>
</feature>